<evidence type="ECO:0000313" key="7">
    <source>
        <dbReference type="EMBL" id="JAV06626.1"/>
    </source>
</evidence>
<keyword evidence="4 6" id="KW-1133">Transmembrane helix</keyword>
<comment type="similarity">
    <text evidence="2">Belongs to the ODR-4 family.</text>
</comment>
<accession>A0A1L8DJK3</accession>
<reference evidence="7" key="1">
    <citation type="submission" date="2016-12" db="EMBL/GenBank/DDBJ databases">
        <title>An insight into the sialome and mialome of the sand fly, Nyssomyia neivai.</title>
        <authorList>
            <person name="Sebastian V."/>
            <person name="Goulart T.M."/>
            <person name="Oliveira W."/>
            <person name="Calvo E."/>
            <person name="Oliveira L.F."/>
            <person name="Pinto M.C."/>
            <person name="Rosselino A.M."/>
            <person name="Ribeiro J.M."/>
        </authorList>
    </citation>
    <scope>NUCLEOTIDE SEQUENCE</scope>
</reference>
<evidence type="ECO:0000256" key="3">
    <source>
        <dbReference type="ARBA" id="ARBA00022692"/>
    </source>
</evidence>
<dbReference type="InterPro" id="IPR029454">
    <property type="entry name" value="ODR-4-like"/>
</dbReference>
<sequence>MAPKVRAEKVHEDYLETLATGKTFRLGFLLGIAENTCGFEGIVVHMAPLPFNEDDEKHPASLDDVDTEEIVLHAINLTRMLPGCFTVMGLFVVSPVNVFEDEGQRKKLVDIVNKVQEQFRQNPFLMATQGDEKNFLVLGYTTGKPCVCQQILKGKVVDVDFCAKGLTWRTLEPNLIVEENFELEKIGDTCSIEGSVQKILGKISQQLEEAYIVRPGQKGQELGKVQEDDLVDMLFSQDDDIQTTSLKFFMKDKDDVEDAKVTDGTVQISGKICCFVSVPSQTKLSVVETYIRKDFIRSLAGRLQLYCDTLAEGKIKMENLIDLHNDTPRRIFFTVQPTGVQFSDYLFPGENDDTVRENVKKLMGIDLDPTDIYLWVEDGDDMDPQQEDDFENSTEANRDYGRDSFKYIAVSSVIVILFSIYIMFFWYSPQGDYY</sequence>
<keyword evidence="5 6" id="KW-0472">Membrane</keyword>
<feature type="transmembrane region" description="Helical" evidence="6">
    <location>
        <begin position="407"/>
        <end position="427"/>
    </location>
</feature>
<proteinExistence type="inferred from homology"/>
<evidence type="ECO:0000256" key="5">
    <source>
        <dbReference type="ARBA" id="ARBA00023136"/>
    </source>
</evidence>
<comment type="subcellular location">
    <subcellularLocation>
        <location evidence="1">Membrane</location>
    </subcellularLocation>
</comment>
<evidence type="ECO:0000256" key="2">
    <source>
        <dbReference type="ARBA" id="ARBA00010131"/>
    </source>
</evidence>
<dbReference type="GO" id="GO:0012505">
    <property type="term" value="C:endomembrane system"/>
    <property type="evidence" value="ECO:0007669"/>
    <property type="project" value="TreeGrafter"/>
</dbReference>
<dbReference type="GO" id="GO:0016020">
    <property type="term" value="C:membrane"/>
    <property type="evidence" value="ECO:0007669"/>
    <property type="project" value="UniProtKB-SubCell"/>
</dbReference>
<dbReference type="PANTHER" id="PTHR33966">
    <property type="entry name" value="PROTEIN ODR-4 HOMOLOG"/>
    <property type="match status" value="1"/>
</dbReference>
<evidence type="ECO:0000256" key="1">
    <source>
        <dbReference type="ARBA" id="ARBA00004370"/>
    </source>
</evidence>
<dbReference type="PANTHER" id="PTHR33966:SF1">
    <property type="entry name" value="PROTEIN ODR-4 HOMOLOG"/>
    <property type="match status" value="1"/>
</dbReference>
<dbReference type="Pfam" id="PF14778">
    <property type="entry name" value="ODR4-like"/>
    <property type="match status" value="1"/>
</dbReference>
<name>A0A1L8DJK3_9DIPT</name>
<dbReference type="AlphaFoldDB" id="A0A1L8DJK3"/>
<keyword evidence="7" id="KW-0675">Receptor</keyword>
<evidence type="ECO:0000256" key="6">
    <source>
        <dbReference type="SAM" id="Phobius"/>
    </source>
</evidence>
<evidence type="ECO:0000256" key="4">
    <source>
        <dbReference type="ARBA" id="ARBA00022989"/>
    </source>
</evidence>
<organism evidence="7">
    <name type="scientific">Nyssomyia neivai</name>
    <dbReference type="NCBI Taxonomy" id="330878"/>
    <lineage>
        <taxon>Eukaryota</taxon>
        <taxon>Metazoa</taxon>
        <taxon>Ecdysozoa</taxon>
        <taxon>Arthropoda</taxon>
        <taxon>Hexapoda</taxon>
        <taxon>Insecta</taxon>
        <taxon>Pterygota</taxon>
        <taxon>Neoptera</taxon>
        <taxon>Endopterygota</taxon>
        <taxon>Diptera</taxon>
        <taxon>Nematocera</taxon>
        <taxon>Psychodoidea</taxon>
        <taxon>Psychodidae</taxon>
        <taxon>Nyssomyia</taxon>
    </lineage>
</organism>
<dbReference type="GO" id="GO:0008104">
    <property type="term" value="P:intracellular protein localization"/>
    <property type="evidence" value="ECO:0007669"/>
    <property type="project" value="TreeGrafter"/>
</dbReference>
<protein>
    <submittedName>
        <fullName evidence="7">Putative olfactory receptor 4-like protein</fullName>
    </submittedName>
</protein>
<keyword evidence="3 6" id="KW-0812">Transmembrane</keyword>
<dbReference type="EMBL" id="GFDF01007458">
    <property type="protein sequence ID" value="JAV06626.1"/>
    <property type="molecule type" value="Transcribed_RNA"/>
</dbReference>